<keyword evidence="3" id="KW-1185">Reference proteome</keyword>
<dbReference type="InterPro" id="IPR001810">
    <property type="entry name" value="F-box_dom"/>
</dbReference>
<sequence>MDPDYAGFPLISLPAVPRRIIFGFFDSGDLFDISLCSKRMTQMIKHTRTVAKRHSIVLTTNLTSIQVEYVKERRILIWDFTDKPELSELTEKRKIGNVLFENCQKVRHSYVELDTITVSYPDVQRGAIEVIKHFCNIFPGPIELEFSVAFSSDFAGLFANQEFHQLQSLTVYGSIMLKKMLKQVFDKVTIQKKLSVEPETDDEYPIMQALEVDDLHLAKCKMDVKRAPCPIECKSWSNTRSLFRLERFRSIRKKLDRKTEIQN</sequence>
<dbReference type="PANTHER" id="PTHR21503:SF49">
    <property type="entry name" value="PROTEIN CBG06869"/>
    <property type="match status" value="1"/>
</dbReference>
<evidence type="ECO:0000313" key="3">
    <source>
        <dbReference type="Proteomes" id="UP000008068"/>
    </source>
</evidence>
<organism evidence="3">
    <name type="scientific">Caenorhabditis brenneri</name>
    <name type="common">Nematode worm</name>
    <dbReference type="NCBI Taxonomy" id="135651"/>
    <lineage>
        <taxon>Eukaryota</taxon>
        <taxon>Metazoa</taxon>
        <taxon>Ecdysozoa</taxon>
        <taxon>Nematoda</taxon>
        <taxon>Chromadorea</taxon>
        <taxon>Rhabditida</taxon>
        <taxon>Rhabditina</taxon>
        <taxon>Rhabditomorpha</taxon>
        <taxon>Rhabditoidea</taxon>
        <taxon>Rhabditidae</taxon>
        <taxon>Peloderinae</taxon>
        <taxon>Caenorhabditis</taxon>
    </lineage>
</organism>
<accession>G0NHS3</accession>
<gene>
    <name evidence="2" type="ORF">CAEBREN_22077</name>
</gene>
<dbReference type="OrthoDB" id="5782924at2759"/>
<feature type="domain" description="F-box" evidence="1">
    <location>
        <begin position="7"/>
        <end position="54"/>
    </location>
</feature>
<dbReference type="Proteomes" id="UP000008068">
    <property type="component" value="Unassembled WGS sequence"/>
</dbReference>
<dbReference type="AlphaFoldDB" id="G0NHS3"/>
<reference evidence="3" key="1">
    <citation type="submission" date="2011-07" db="EMBL/GenBank/DDBJ databases">
        <authorList>
            <consortium name="Caenorhabditis brenneri Sequencing and Analysis Consortium"/>
            <person name="Wilson R.K."/>
        </authorList>
    </citation>
    <scope>NUCLEOTIDE SEQUENCE [LARGE SCALE GENOMIC DNA]</scope>
    <source>
        <strain evidence="3">PB2801</strain>
    </source>
</reference>
<proteinExistence type="predicted"/>
<evidence type="ECO:0000259" key="1">
    <source>
        <dbReference type="PROSITE" id="PS50181"/>
    </source>
</evidence>
<dbReference type="HOGENOM" id="CLU_1058552_0_0_1"/>
<name>G0NHS3_CAEBE</name>
<dbReference type="InParanoid" id="G0NHS3"/>
<dbReference type="PANTHER" id="PTHR21503">
    <property type="entry name" value="F-BOX-CONTAINING HYPOTHETICAL PROTEIN C.ELEGANS"/>
    <property type="match status" value="1"/>
</dbReference>
<dbReference type="eggNOG" id="ENOG502TJRT">
    <property type="taxonomic scope" value="Eukaryota"/>
</dbReference>
<protein>
    <recommendedName>
        <fullName evidence="1">F-box domain-containing protein</fullName>
    </recommendedName>
</protein>
<evidence type="ECO:0000313" key="2">
    <source>
        <dbReference type="EMBL" id="EGT31574.1"/>
    </source>
</evidence>
<dbReference type="EMBL" id="GL379886">
    <property type="protein sequence ID" value="EGT31574.1"/>
    <property type="molecule type" value="Genomic_DNA"/>
</dbReference>
<dbReference type="FunCoup" id="G0NHS3">
    <property type="interactions" value="1925"/>
</dbReference>
<dbReference type="PROSITE" id="PS50181">
    <property type="entry name" value="FBOX"/>
    <property type="match status" value="1"/>
</dbReference>